<gene>
    <name evidence="2" type="ORF">OJ1123_F01.6</name>
</gene>
<organism evidence="2 3">
    <name type="scientific">Oryza sativa subsp. japonica</name>
    <name type="common">Rice</name>
    <dbReference type="NCBI Taxonomy" id="39947"/>
    <lineage>
        <taxon>Eukaryota</taxon>
        <taxon>Viridiplantae</taxon>
        <taxon>Streptophyta</taxon>
        <taxon>Embryophyta</taxon>
        <taxon>Tracheophyta</taxon>
        <taxon>Spermatophyta</taxon>
        <taxon>Magnoliopsida</taxon>
        <taxon>Liliopsida</taxon>
        <taxon>Poales</taxon>
        <taxon>Poaceae</taxon>
        <taxon>BOP clade</taxon>
        <taxon>Oryzoideae</taxon>
        <taxon>Oryzeae</taxon>
        <taxon>Oryzinae</taxon>
        <taxon>Oryza</taxon>
        <taxon>Oryza sativa</taxon>
    </lineage>
</organism>
<reference evidence="3" key="2">
    <citation type="journal article" date="2008" name="Nucleic Acids Res.">
        <title>The rice annotation project database (RAP-DB): 2008 update.</title>
        <authorList>
            <consortium name="The rice annotation project (RAP)"/>
        </authorList>
    </citation>
    <scope>GENOME REANNOTATION</scope>
    <source>
        <strain evidence="3">cv. Nipponbare</strain>
    </source>
</reference>
<name>Q65X60_ORYSJ</name>
<accession>Q65X60</accession>
<feature type="region of interest" description="Disordered" evidence="1">
    <location>
        <begin position="1"/>
        <end position="25"/>
    </location>
</feature>
<feature type="compositionally biased region" description="Polar residues" evidence="1">
    <location>
        <begin position="59"/>
        <end position="79"/>
    </location>
</feature>
<feature type="region of interest" description="Disordered" evidence="1">
    <location>
        <begin position="59"/>
        <end position="116"/>
    </location>
</feature>
<reference evidence="3" key="1">
    <citation type="journal article" date="2005" name="Nature">
        <title>The map-based sequence of the rice genome.</title>
        <authorList>
            <consortium name="International rice genome sequencing project (IRGSP)"/>
            <person name="Matsumoto T."/>
            <person name="Wu J."/>
            <person name="Kanamori H."/>
            <person name="Katayose Y."/>
            <person name="Fujisawa M."/>
            <person name="Namiki N."/>
            <person name="Mizuno H."/>
            <person name="Yamamoto K."/>
            <person name="Antonio B.A."/>
            <person name="Baba T."/>
            <person name="Sakata K."/>
            <person name="Nagamura Y."/>
            <person name="Aoki H."/>
            <person name="Arikawa K."/>
            <person name="Arita K."/>
            <person name="Bito T."/>
            <person name="Chiden Y."/>
            <person name="Fujitsuka N."/>
            <person name="Fukunaka R."/>
            <person name="Hamada M."/>
            <person name="Harada C."/>
            <person name="Hayashi A."/>
            <person name="Hijishita S."/>
            <person name="Honda M."/>
            <person name="Hosokawa S."/>
            <person name="Ichikawa Y."/>
            <person name="Idonuma A."/>
            <person name="Iijima M."/>
            <person name="Ikeda M."/>
            <person name="Ikeno M."/>
            <person name="Ito K."/>
            <person name="Ito S."/>
            <person name="Ito T."/>
            <person name="Ito Y."/>
            <person name="Ito Y."/>
            <person name="Iwabuchi A."/>
            <person name="Kamiya K."/>
            <person name="Karasawa W."/>
            <person name="Kurita K."/>
            <person name="Katagiri S."/>
            <person name="Kikuta A."/>
            <person name="Kobayashi H."/>
            <person name="Kobayashi N."/>
            <person name="Machita K."/>
            <person name="Maehara T."/>
            <person name="Masukawa M."/>
            <person name="Mizubayashi T."/>
            <person name="Mukai Y."/>
            <person name="Nagasaki H."/>
            <person name="Nagata Y."/>
            <person name="Naito S."/>
            <person name="Nakashima M."/>
            <person name="Nakama Y."/>
            <person name="Nakamichi Y."/>
            <person name="Nakamura M."/>
            <person name="Meguro A."/>
            <person name="Negishi M."/>
            <person name="Ohta I."/>
            <person name="Ohta T."/>
            <person name="Okamoto M."/>
            <person name="Ono N."/>
            <person name="Saji S."/>
            <person name="Sakaguchi M."/>
            <person name="Sakai K."/>
            <person name="Shibata M."/>
            <person name="Shimokawa T."/>
            <person name="Song J."/>
            <person name="Takazaki Y."/>
            <person name="Terasawa K."/>
            <person name="Tsugane M."/>
            <person name="Tsuji K."/>
            <person name="Ueda S."/>
            <person name="Waki K."/>
            <person name="Yamagata H."/>
            <person name="Yamamoto M."/>
            <person name="Yamamoto S."/>
            <person name="Yamane H."/>
            <person name="Yoshiki S."/>
            <person name="Yoshihara R."/>
            <person name="Yukawa K."/>
            <person name="Zhong H."/>
            <person name="Yano M."/>
            <person name="Yuan Q."/>
            <person name="Ouyang S."/>
            <person name="Liu J."/>
            <person name="Jones K.M."/>
            <person name="Gansberger K."/>
            <person name="Moffat K."/>
            <person name="Hill J."/>
            <person name="Bera J."/>
            <person name="Fadrosh D."/>
            <person name="Jin S."/>
            <person name="Johri S."/>
            <person name="Kim M."/>
            <person name="Overton L."/>
            <person name="Reardon M."/>
            <person name="Tsitrin T."/>
            <person name="Vuong H."/>
            <person name="Weaver B."/>
            <person name="Ciecko A."/>
            <person name="Tallon L."/>
            <person name="Jackson J."/>
            <person name="Pai G."/>
            <person name="Aken S.V."/>
            <person name="Utterback T."/>
            <person name="Reidmuller S."/>
            <person name="Feldblyum T."/>
            <person name="Hsiao J."/>
            <person name="Zismann V."/>
            <person name="Iobst S."/>
            <person name="de Vazeille A.R."/>
            <person name="Buell C.R."/>
            <person name="Ying K."/>
            <person name="Li Y."/>
            <person name="Lu T."/>
            <person name="Huang Y."/>
            <person name="Zhao Q."/>
            <person name="Feng Q."/>
            <person name="Zhang L."/>
            <person name="Zhu J."/>
            <person name="Weng Q."/>
            <person name="Mu J."/>
            <person name="Lu Y."/>
            <person name="Fan D."/>
            <person name="Liu Y."/>
            <person name="Guan J."/>
            <person name="Zhang Y."/>
            <person name="Yu S."/>
            <person name="Liu X."/>
            <person name="Zhang Y."/>
            <person name="Hong G."/>
            <person name="Han B."/>
            <person name="Choisne N."/>
            <person name="Demange N."/>
            <person name="Orjeda G."/>
            <person name="Samain S."/>
            <person name="Cattolico L."/>
            <person name="Pelletier E."/>
            <person name="Couloux A."/>
            <person name="Segurens B."/>
            <person name="Wincker P."/>
            <person name="D'Hont A."/>
            <person name="Scarpelli C."/>
            <person name="Weissenbach J."/>
            <person name="Salanoubat M."/>
            <person name="Quetier F."/>
            <person name="Yu Y."/>
            <person name="Kim H.R."/>
            <person name="Rambo T."/>
            <person name="Currie J."/>
            <person name="Collura K."/>
            <person name="Luo M."/>
            <person name="Yang T."/>
            <person name="Ammiraju J.S.S."/>
            <person name="Engler F."/>
            <person name="Soderlund C."/>
            <person name="Wing R.A."/>
            <person name="Palmer L.E."/>
            <person name="de la Bastide M."/>
            <person name="Spiegel L."/>
            <person name="Nascimento L."/>
            <person name="Zutavern T."/>
            <person name="O'Shaughnessy A."/>
            <person name="Dike S."/>
            <person name="Dedhia N."/>
            <person name="Preston R."/>
            <person name="Balija V."/>
            <person name="McCombie W.R."/>
            <person name="Chow T."/>
            <person name="Chen H."/>
            <person name="Chung M."/>
            <person name="Chen C."/>
            <person name="Shaw J."/>
            <person name="Wu H."/>
            <person name="Hsiao K."/>
            <person name="Chao Y."/>
            <person name="Chu M."/>
            <person name="Cheng C."/>
            <person name="Hour A."/>
            <person name="Lee P."/>
            <person name="Lin S."/>
            <person name="Lin Y."/>
            <person name="Liou J."/>
            <person name="Liu S."/>
            <person name="Hsing Y."/>
            <person name="Raghuvanshi S."/>
            <person name="Mohanty A."/>
            <person name="Bharti A.K."/>
            <person name="Gaur A."/>
            <person name="Gupta V."/>
            <person name="Kumar D."/>
            <person name="Ravi V."/>
            <person name="Vij S."/>
            <person name="Kapur A."/>
            <person name="Khurana P."/>
            <person name="Khurana P."/>
            <person name="Khurana J.P."/>
            <person name="Tyagi A.K."/>
            <person name="Gaikwad K."/>
            <person name="Singh A."/>
            <person name="Dalal V."/>
            <person name="Srivastava S."/>
            <person name="Dixit A."/>
            <person name="Pal A.K."/>
            <person name="Ghazi I.A."/>
            <person name="Yadav M."/>
            <person name="Pandit A."/>
            <person name="Bhargava A."/>
            <person name="Sureshbabu K."/>
            <person name="Batra K."/>
            <person name="Sharma T.R."/>
            <person name="Mohapatra T."/>
            <person name="Singh N.K."/>
            <person name="Messing J."/>
            <person name="Nelson A.B."/>
            <person name="Fuks G."/>
            <person name="Kavchok S."/>
            <person name="Keizer G."/>
            <person name="Linton E."/>
            <person name="Llaca V."/>
            <person name="Song R."/>
            <person name="Tanyolac B."/>
            <person name="Young S."/>
            <person name="Ho-Il K."/>
            <person name="Hahn J.H."/>
            <person name="Sangsakoo G."/>
            <person name="Vanavichit A."/>
            <person name="de Mattos Luiz.A.T."/>
            <person name="Zimmer P.D."/>
            <person name="Malone G."/>
            <person name="Dellagostin O."/>
            <person name="de Oliveira A.C."/>
            <person name="Bevan M."/>
            <person name="Bancroft I."/>
            <person name="Minx P."/>
            <person name="Cordum H."/>
            <person name="Wilson R."/>
            <person name="Cheng Z."/>
            <person name="Jin W."/>
            <person name="Jiang J."/>
            <person name="Leong S.A."/>
            <person name="Iwama H."/>
            <person name="Gojobori T."/>
            <person name="Itoh T."/>
            <person name="Niimura Y."/>
            <person name="Fujii Y."/>
            <person name="Habara T."/>
            <person name="Sakai H."/>
            <person name="Sato Y."/>
            <person name="Wilson G."/>
            <person name="Kumar K."/>
            <person name="McCouch S."/>
            <person name="Juretic N."/>
            <person name="Hoen D."/>
            <person name="Wright S."/>
            <person name="Bruskiewich R."/>
            <person name="Bureau T."/>
            <person name="Miyao A."/>
            <person name="Hirochika H."/>
            <person name="Nishikawa T."/>
            <person name="Kadowaki K."/>
            <person name="Sugiura M."/>
            <person name="Burr B."/>
            <person name="Sasaki T."/>
        </authorList>
    </citation>
    <scope>NUCLEOTIDE SEQUENCE [LARGE SCALE GENOMIC DNA]</scope>
    <source>
        <strain evidence="3">cv. Nipponbare</strain>
    </source>
</reference>
<evidence type="ECO:0000313" key="3">
    <source>
        <dbReference type="Proteomes" id="UP000000763"/>
    </source>
</evidence>
<evidence type="ECO:0000256" key="1">
    <source>
        <dbReference type="SAM" id="MobiDB-lite"/>
    </source>
</evidence>
<dbReference type="Proteomes" id="UP000000763">
    <property type="component" value="Chromosome 5"/>
</dbReference>
<dbReference type="AlphaFoldDB" id="Q65X60"/>
<protein>
    <submittedName>
        <fullName evidence="2">Uncharacterized protein</fullName>
    </submittedName>
</protein>
<dbReference type="EMBL" id="AC113334">
    <property type="protein sequence ID" value="AAU43930.1"/>
    <property type="molecule type" value="Genomic_DNA"/>
</dbReference>
<sequence length="136" mass="15023">MADNKNGKKIGSYDNSASSSQANESPGVGYMAVAQHLIRQNKQLITLLQQDSLQYQNWSQNQHQAQMNPTQPFASQVSITPPPQKARNAKPPGDLQDTAELWSGDSMPRESICGDGPGVGLGIRQRLWWSEIMRDT</sequence>
<feature type="compositionally biased region" description="Polar residues" evidence="1">
    <location>
        <begin position="13"/>
        <end position="24"/>
    </location>
</feature>
<proteinExistence type="predicted"/>
<evidence type="ECO:0000313" key="2">
    <source>
        <dbReference type="EMBL" id="AAU43930.1"/>
    </source>
</evidence>